<dbReference type="InterPro" id="IPR051206">
    <property type="entry name" value="NAMLAA_amidase_2"/>
</dbReference>
<dbReference type="Proteomes" id="UP000018217">
    <property type="component" value="Unassembled WGS sequence"/>
</dbReference>
<comment type="catalytic activity">
    <reaction evidence="1">
        <text>Hydrolyzes the link between N-acetylmuramoyl residues and L-amino acid residues in certain cell-wall glycopeptides.</text>
        <dbReference type="EC" id="3.5.1.28"/>
    </reaction>
</comment>
<dbReference type="Pfam" id="PF01510">
    <property type="entry name" value="Amidase_2"/>
    <property type="match status" value="1"/>
</dbReference>
<evidence type="ECO:0000256" key="2">
    <source>
        <dbReference type="ARBA" id="ARBA00007553"/>
    </source>
</evidence>
<comment type="similarity">
    <text evidence="2">Belongs to the N-acetylmuramoyl-L-alanine amidase 2 family.</text>
</comment>
<dbReference type="InterPro" id="IPR036365">
    <property type="entry name" value="PGBD-like_sf"/>
</dbReference>
<dbReference type="GO" id="GO:0071555">
    <property type="term" value="P:cell wall organization"/>
    <property type="evidence" value="ECO:0007669"/>
    <property type="project" value="UniProtKB-KW"/>
</dbReference>
<dbReference type="InterPro" id="IPR036366">
    <property type="entry name" value="PGBDSf"/>
</dbReference>
<evidence type="ECO:0000256" key="3">
    <source>
        <dbReference type="ARBA" id="ARBA00011901"/>
    </source>
</evidence>
<dbReference type="OrthoDB" id="9794842at2"/>
<dbReference type="CDD" id="cd06583">
    <property type="entry name" value="PGRP"/>
    <property type="match status" value="1"/>
</dbReference>
<dbReference type="InterPro" id="IPR002502">
    <property type="entry name" value="Amidase_domain"/>
</dbReference>
<dbReference type="SUPFAM" id="SSF47090">
    <property type="entry name" value="PGBD-like"/>
    <property type="match status" value="1"/>
</dbReference>
<evidence type="ECO:0000313" key="8">
    <source>
        <dbReference type="Proteomes" id="UP000018217"/>
    </source>
</evidence>
<keyword evidence="4 7" id="KW-0378">Hydrolase</keyword>
<keyword evidence="8" id="KW-1185">Reference proteome</keyword>
<dbReference type="InterPro" id="IPR002477">
    <property type="entry name" value="Peptidoglycan-bd-like"/>
</dbReference>
<dbReference type="Gene3D" id="1.10.101.10">
    <property type="entry name" value="PGBD-like superfamily/PGBD"/>
    <property type="match status" value="1"/>
</dbReference>
<keyword evidence="5" id="KW-0961">Cell wall biogenesis/degradation</keyword>
<reference evidence="7 8" key="1">
    <citation type="journal article" date="2013" name="Syst. Appl. Microbiol.">
        <title>Phylogenetic position and virulence apparatus of the pear flower necrosis pathogen Erwinia piriflorinigrans CFBP 5888T as assessed by comparative genomics.</title>
        <authorList>
            <person name="Smits T.H."/>
            <person name="Rezzonico F."/>
            <person name="Lopez M.M."/>
            <person name="Blom J."/>
            <person name="Goesmann A."/>
            <person name="Frey J.E."/>
            <person name="Duffy B."/>
        </authorList>
    </citation>
    <scope>NUCLEOTIDE SEQUENCE [LARGE SCALE GENOMIC DNA]</scope>
    <source>
        <strain evidence="8">CFBP5888</strain>
    </source>
</reference>
<comment type="caution">
    <text evidence="7">The sequence shown here is derived from an EMBL/GenBank/DDBJ whole genome shotgun (WGS) entry which is preliminary data.</text>
</comment>
<dbReference type="EC" id="3.5.1.28" evidence="3"/>
<evidence type="ECO:0000256" key="5">
    <source>
        <dbReference type="ARBA" id="ARBA00023316"/>
    </source>
</evidence>
<dbReference type="EMBL" id="CAHS01000015">
    <property type="protein sequence ID" value="CCG87319.1"/>
    <property type="molecule type" value="Genomic_DNA"/>
</dbReference>
<evidence type="ECO:0000256" key="1">
    <source>
        <dbReference type="ARBA" id="ARBA00001561"/>
    </source>
</evidence>
<dbReference type="GO" id="GO:0009254">
    <property type="term" value="P:peptidoglycan turnover"/>
    <property type="evidence" value="ECO:0007669"/>
    <property type="project" value="TreeGrafter"/>
</dbReference>
<dbReference type="GO" id="GO:0008745">
    <property type="term" value="F:N-acetylmuramoyl-L-alanine amidase activity"/>
    <property type="evidence" value="ECO:0007669"/>
    <property type="project" value="UniProtKB-EC"/>
</dbReference>
<dbReference type="PANTHER" id="PTHR30417">
    <property type="entry name" value="N-ACETYLMURAMOYL-L-ALANINE AMIDASE AMID"/>
    <property type="match status" value="1"/>
</dbReference>
<dbReference type="GO" id="GO:0009253">
    <property type="term" value="P:peptidoglycan catabolic process"/>
    <property type="evidence" value="ECO:0007669"/>
    <property type="project" value="InterPro"/>
</dbReference>
<dbReference type="PANTHER" id="PTHR30417:SF1">
    <property type="entry name" value="N-ACETYLMURAMOYL-L-ALANINE AMIDASE AMID"/>
    <property type="match status" value="1"/>
</dbReference>
<dbReference type="Pfam" id="PF01471">
    <property type="entry name" value="PG_binding_1"/>
    <property type="match status" value="1"/>
</dbReference>
<dbReference type="RefSeq" id="WP_023655110.1">
    <property type="nucleotide sequence ID" value="NZ_CAHS01000015.1"/>
</dbReference>
<dbReference type="SMART" id="SM00644">
    <property type="entry name" value="Ami_2"/>
    <property type="match status" value="1"/>
</dbReference>
<dbReference type="FunFam" id="3.40.80.10:FF:000003">
    <property type="entry name" value="N-acetylmuramoyl-L-alanine amidase"/>
    <property type="match status" value="1"/>
</dbReference>
<dbReference type="Gene3D" id="3.40.80.10">
    <property type="entry name" value="Peptidoglycan recognition protein-like"/>
    <property type="match status" value="1"/>
</dbReference>
<dbReference type="AlphaFoldDB" id="V5Z7S9"/>
<gene>
    <name evidence="7" type="primary">ybjR</name>
    <name evidence="7" type="ORF">EPIR_1954</name>
</gene>
<dbReference type="SUPFAM" id="SSF55846">
    <property type="entry name" value="N-acetylmuramoyl-L-alanine amidase-like"/>
    <property type="match status" value="1"/>
</dbReference>
<sequence length="289" mass="31827">MKKTTLATITLLLAGCADPFPNSTLSTNYRLNTQYSSQSQNERVRFLVLHYTATDDATSLRLLTEGGVSAHYLVPSAADPLIKQNTVYQLVPEDKRAWHAGASNWNGRSNLNDSSIGIEIVHPGFTDSSSGRHWYPWDDQQIRLVASLAKDIIQRYAITPDNVVAHSDIAPGRKFDPGPLFPWQQLAEQGIGAWPDSDMVQHYLAGRSRYATGSVSKIQADLASYGFTIPQTGIEDSQTQKVISAFQMHFRPTNITGTADAETEAIAAALVAKYRSAQKMLREENNTGL</sequence>
<proteinExistence type="inferred from homology"/>
<protein>
    <recommendedName>
        <fullName evidence="3">N-acetylmuramoyl-L-alanine amidase</fullName>
        <ecNumber evidence="3">3.5.1.28</ecNumber>
    </recommendedName>
</protein>
<accession>V5Z7S9</accession>
<name>V5Z7S9_9GAMM</name>
<dbReference type="GO" id="GO:0019867">
    <property type="term" value="C:outer membrane"/>
    <property type="evidence" value="ECO:0007669"/>
    <property type="project" value="TreeGrafter"/>
</dbReference>
<organism evidence="7 8">
    <name type="scientific">Erwinia piriflorinigrans CFBP 5888</name>
    <dbReference type="NCBI Taxonomy" id="1161919"/>
    <lineage>
        <taxon>Bacteria</taxon>
        <taxon>Pseudomonadati</taxon>
        <taxon>Pseudomonadota</taxon>
        <taxon>Gammaproteobacteria</taxon>
        <taxon>Enterobacterales</taxon>
        <taxon>Erwiniaceae</taxon>
        <taxon>Erwinia</taxon>
    </lineage>
</organism>
<evidence type="ECO:0000313" key="7">
    <source>
        <dbReference type="EMBL" id="CCG87319.1"/>
    </source>
</evidence>
<dbReference type="STRING" id="1161919.EPIR_1954"/>
<evidence type="ECO:0000256" key="4">
    <source>
        <dbReference type="ARBA" id="ARBA00022801"/>
    </source>
</evidence>
<dbReference type="InterPro" id="IPR036505">
    <property type="entry name" value="Amidase/PGRP_sf"/>
</dbReference>
<dbReference type="PROSITE" id="PS51257">
    <property type="entry name" value="PROKAR_LIPOPROTEIN"/>
    <property type="match status" value="1"/>
</dbReference>
<feature type="domain" description="N-acetylmuramoyl-L-alanine amidase" evidence="6">
    <location>
        <begin position="32"/>
        <end position="178"/>
    </location>
</feature>
<evidence type="ECO:0000259" key="6">
    <source>
        <dbReference type="SMART" id="SM00644"/>
    </source>
</evidence>